<proteinExistence type="predicted"/>
<dbReference type="AlphaFoldDB" id="A0A6N7KNH9"/>
<keyword evidence="1" id="KW-0812">Transmembrane</keyword>
<gene>
    <name evidence="2" type="ORF">F7Q99_12410</name>
</gene>
<reference evidence="2 3" key="1">
    <citation type="submission" date="2019-09" db="EMBL/GenBank/DDBJ databases">
        <title>Genome Sequences of Streptomyces kaniharaensis ATCC 21070.</title>
        <authorList>
            <person name="Zhu W."/>
            <person name="De Crecy-Lagard V."/>
            <person name="Richards N.G."/>
        </authorList>
    </citation>
    <scope>NUCLEOTIDE SEQUENCE [LARGE SCALE GENOMIC DNA]</scope>
    <source>
        <strain evidence="2 3">SF-557</strain>
    </source>
</reference>
<keyword evidence="1" id="KW-0472">Membrane</keyword>
<evidence type="ECO:0000313" key="2">
    <source>
        <dbReference type="EMBL" id="MQS13066.1"/>
    </source>
</evidence>
<evidence type="ECO:0008006" key="4">
    <source>
        <dbReference type="Google" id="ProtNLM"/>
    </source>
</evidence>
<keyword evidence="1" id="KW-1133">Transmembrane helix</keyword>
<sequence>MTAVAGGHRRGWLLLLVLALLAVVGFVGTLAANRSSSESGEAFTGERLRVQQDYGDYWKAMLVANESGDGSALADHAAGEQLEILRANLGALTGAGLVAKGSVDHRIRSITVDGTLATLVDCVDVGKWIQYEARSGRVQPGQLTDRPKQLASYTLAPRGGRWLVTRSEVLSEC</sequence>
<protein>
    <recommendedName>
        <fullName evidence="4">Nuclear transport factor 2 family protein</fullName>
    </recommendedName>
</protein>
<feature type="transmembrane region" description="Helical" evidence="1">
    <location>
        <begin position="12"/>
        <end position="32"/>
    </location>
</feature>
<dbReference type="Proteomes" id="UP000450000">
    <property type="component" value="Unassembled WGS sequence"/>
</dbReference>
<dbReference type="OrthoDB" id="3621142at2"/>
<accession>A0A6N7KNH9</accession>
<evidence type="ECO:0000256" key="1">
    <source>
        <dbReference type="SAM" id="Phobius"/>
    </source>
</evidence>
<organism evidence="2 3">
    <name type="scientific">Streptomyces kaniharaensis</name>
    <dbReference type="NCBI Taxonomy" id="212423"/>
    <lineage>
        <taxon>Bacteria</taxon>
        <taxon>Bacillati</taxon>
        <taxon>Actinomycetota</taxon>
        <taxon>Actinomycetes</taxon>
        <taxon>Kitasatosporales</taxon>
        <taxon>Streptomycetaceae</taxon>
        <taxon>Streptomyces</taxon>
    </lineage>
</organism>
<evidence type="ECO:0000313" key="3">
    <source>
        <dbReference type="Proteomes" id="UP000450000"/>
    </source>
</evidence>
<keyword evidence="3" id="KW-1185">Reference proteome</keyword>
<name>A0A6N7KNH9_9ACTN</name>
<dbReference type="RefSeq" id="WP_153461281.1">
    <property type="nucleotide sequence ID" value="NZ_WBOF01000001.1"/>
</dbReference>
<comment type="caution">
    <text evidence="2">The sequence shown here is derived from an EMBL/GenBank/DDBJ whole genome shotgun (WGS) entry which is preliminary data.</text>
</comment>
<dbReference type="EMBL" id="WBOF01000001">
    <property type="protein sequence ID" value="MQS13066.1"/>
    <property type="molecule type" value="Genomic_DNA"/>
</dbReference>